<dbReference type="InParanoid" id="A0A165J1L1"/>
<feature type="binding site" evidence="1">
    <location>
        <position position="397"/>
    </location>
    <ligand>
        <name>Zn(2+)</name>
        <dbReference type="ChEBI" id="CHEBI:29105"/>
    </ligand>
</feature>
<keyword evidence="3" id="KW-1185">Reference proteome</keyword>
<sequence length="515" mass="56550">MSTDPSRYVENKLNPAYNAEIIESTRQTLGKAIVFSIDEIERNLDTSDEAAVPTIYQHQIGESVALLRLYAQSERLGLPEGIRNRLPSLIKAIMDPCFTDKDPMMHTAASDNKELRQTVLHFGACGMITSPVGPAMLEVTRQLLVPGPSDDDEQRFELALKVLVNGFTACFEASNEQDLQGDNIELFWGTAGYLYGAIGLRKLLDNLQTDDPGKIQKATNKQLQAIVSDDSIAKLVTEIIHTGVHGSGRFREKFGHAPPIMWRDFRRTFGLGAAHGLTGVLLILLQVPFRIIEPYLNGHILPTLDWLLDQQSEGNIPRAYPAEGPHIGGPAWVCQYCHGAIGTGLVLGAYKHLVPFPTEGYIPRSIVQKRQNRDKCWDDCLEFIWREGILSKGICICHGITGNAVPFLAKAAYDLKQGKTDSLSLGRALAMLRLATGLPPLNMPQSEQSLTRPDGEPAFRPLMLPYYLFQGLAGALCVWADALVLLNNAAQEVENVTSGMIGFPLCGGLGVRLPL</sequence>
<dbReference type="PANTHER" id="PTHR12736:SF7">
    <property type="entry name" value="LANC-LIKE PROTEIN 3"/>
    <property type="match status" value="1"/>
</dbReference>
<dbReference type="Gene3D" id="1.50.10.10">
    <property type="match status" value="1"/>
</dbReference>
<evidence type="ECO:0008006" key="4">
    <source>
        <dbReference type="Google" id="ProtNLM"/>
    </source>
</evidence>
<dbReference type="GO" id="GO:0031179">
    <property type="term" value="P:peptide modification"/>
    <property type="evidence" value="ECO:0007669"/>
    <property type="project" value="InterPro"/>
</dbReference>
<dbReference type="CDD" id="cd04794">
    <property type="entry name" value="euk_LANCL"/>
    <property type="match status" value="1"/>
</dbReference>
<gene>
    <name evidence="2" type="ORF">CALCODRAFT_24311</name>
</gene>
<reference evidence="2 3" key="1">
    <citation type="journal article" date="2016" name="Mol. Biol. Evol.">
        <title>Comparative Genomics of Early-Diverging Mushroom-Forming Fungi Provides Insights into the Origins of Lignocellulose Decay Capabilities.</title>
        <authorList>
            <person name="Nagy L.G."/>
            <person name="Riley R."/>
            <person name="Tritt A."/>
            <person name="Adam C."/>
            <person name="Daum C."/>
            <person name="Floudas D."/>
            <person name="Sun H."/>
            <person name="Yadav J.S."/>
            <person name="Pangilinan J."/>
            <person name="Larsson K.H."/>
            <person name="Matsuura K."/>
            <person name="Barry K."/>
            <person name="Labutti K."/>
            <person name="Kuo R."/>
            <person name="Ohm R.A."/>
            <person name="Bhattacharya S.S."/>
            <person name="Shirouzu T."/>
            <person name="Yoshinaga Y."/>
            <person name="Martin F.M."/>
            <person name="Grigoriev I.V."/>
            <person name="Hibbett D.S."/>
        </authorList>
    </citation>
    <scope>NUCLEOTIDE SEQUENCE [LARGE SCALE GENOMIC DNA]</scope>
    <source>
        <strain evidence="2 3">HHB12733</strain>
    </source>
</reference>
<keyword evidence="1" id="KW-0862">Zinc</keyword>
<name>A0A165J1L1_9BASI</name>
<dbReference type="GO" id="GO:0005886">
    <property type="term" value="C:plasma membrane"/>
    <property type="evidence" value="ECO:0007669"/>
    <property type="project" value="TreeGrafter"/>
</dbReference>
<proteinExistence type="predicted"/>
<protein>
    <recommendedName>
        <fullName evidence="4">Lanthionine synthetase C family protein</fullName>
    </recommendedName>
</protein>
<organism evidence="2 3">
    <name type="scientific">Calocera cornea HHB12733</name>
    <dbReference type="NCBI Taxonomy" id="1353952"/>
    <lineage>
        <taxon>Eukaryota</taxon>
        <taxon>Fungi</taxon>
        <taxon>Dikarya</taxon>
        <taxon>Basidiomycota</taxon>
        <taxon>Agaricomycotina</taxon>
        <taxon>Dacrymycetes</taxon>
        <taxon>Dacrymycetales</taxon>
        <taxon>Dacrymycetaceae</taxon>
        <taxon>Calocera</taxon>
    </lineage>
</organism>
<evidence type="ECO:0000313" key="3">
    <source>
        <dbReference type="Proteomes" id="UP000076842"/>
    </source>
</evidence>
<feature type="binding site" evidence="1">
    <location>
        <position position="337"/>
    </location>
    <ligand>
        <name>Zn(2+)</name>
        <dbReference type="ChEBI" id="CHEBI:29105"/>
    </ligand>
</feature>
<dbReference type="PANTHER" id="PTHR12736">
    <property type="entry name" value="LANC-LIKE PROTEIN"/>
    <property type="match status" value="1"/>
</dbReference>
<evidence type="ECO:0000256" key="1">
    <source>
        <dbReference type="PIRSR" id="PIRSR607822-1"/>
    </source>
</evidence>
<dbReference type="PRINTS" id="PR01950">
    <property type="entry name" value="LANCSUPER"/>
</dbReference>
<dbReference type="EMBL" id="KV423924">
    <property type="protein sequence ID" value="KZT61251.1"/>
    <property type="molecule type" value="Genomic_DNA"/>
</dbReference>
<evidence type="ECO:0000313" key="2">
    <source>
        <dbReference type="EMBL" id="KZT61251.1"/>
    </source>
</evidence>
<accession>A0A165J1L1</accession>
<dbReference type="SUPFAM" id="SSF158745">
    <property type="entry name" value="LanC-like"/>
    <property type="match status" value="1"/>
</dbReference>
<dbReference type="Pfam" id="PF05147">
    <property type="entry name" value="LANC_like"/>
    <property type="match status" value="1"/>
</dbReference>
<dbReference type="GO" id="GO:0046872">
    <property type="term" value="F:metal ion binding"/>
    <property type="evidence" value="ECO:0007669"/>
    <property type="project" value="UniProtKB-KW"/>
</dbReference>
<dbReference type="GO" id="GO:0005975">
    <property type="term" value="P:carbohydrate metabolic process"/>
    <property type="evidence" value="ECO:0007669"/>
    <property type="project" value="InterPro"/>
</dbReference>
<dbReference type="SMART" id="SM01260">
    <property type="entry name" value="LANC_like"/>
    <property type="match status" value="1"/>
</dbReference>
<dbReference type="Proteomes" id="UP000076842">
    <property type="component" value="Unassembled WGS sequence"/>
</dbReference>
<dbReference type="AlphaFoldDB" id="A0A165J1L1"/>
<dbReference type="InterPro" id="IPR007822">
    <property type="entry name" value="LANC-like"/>
</dbReference>
<keyword evidence="1" id="KW-0479">Metal-binding</keyword>
<feature type="binding site" evidence="1">
    <location>
        <position position="398"/>
    </location>
    <ligand>
        <name>Zn(2+)</name>
        <dbReference type="ChEBI" id="CHEBI:29105"/>
    </ligand>
</feature>
<dbReference type="OrthoDB" id="10257263at2759"/>
<dbReference type="InterPro" id="IPR012341">
    <property type="entry name" value="6hp_glycosidase-like_sf"/>
</dbReference>